<feature type="transmembrane region" description="Helical" evidence="12">
    <location>
        <begin position="563"/>
        <end position="586"/>
    </location>
</feature>
<feature type="compositionally biased region" description="Low complexity" evidence="11">
    <location>
        <begin position="1060"/>
        <end position="1094"/>
    </location>
</feature>
<feature type="region of interest" description="Disordered" evidence="11">
    <location>
        <begin position="990"/>
        <end position="1096"/>
    </location>
</feature>
<dbReference type="CDD" id="cd15040">
    <property type="entry name" value="7tmB2_Adhesion"/>
    <property type="match status" value="2"/>
</dbReference>
<dbReference type="InterPro" id="IPR001879">
    <property type="entry name" value="GPCR_2_extracellular_dom"/>
</dbReference>
<proteinExistence type="predicted"/>
<feature type="transmembrane region" description="Helical" evidence="12">
    <location>
        <begin position="1698"/>
        <end position="1719"/>
    </location>
</feature>
<evidence type="ECO:0000313" key="16">
    <source>
        <dbReference type="Proteomes" id="UP000694865"/>
    </source>
</evidence>
<dbReference type="InterPro" id="IPR032675">
    <property type="entry name" value="LRR_dom_sf"/>
</dbReference>
<feature type="compositionally biased region" description="Low complexity" evidence="11">
    <location>
        <begin position="1043"/>
        <end position="1052"/>
    </location>
</feature>
<keyword evidence="5" id="KW-0297">G-protein coupled receptor</keyword>
<dbReference type="Gene3D" id="4.10.1240.10">
    <property type="entry name" value="GPCR, family 2, extracellular hormone receptor domain"/>
    <property type="match status" value="2"/>
</dbReference>
<feature type="transmembrane region" description="Helical" evidence="12">
    <location>
        <begin position="1739"/>
        <end position="1761"/>
    </location>
</feature>
<dbReference type="Gene3D" id="3.80.10.10">
    <property type="entry name" value="Ribonuclease Inhibitor"/>
    <property type="match status" value="1"/>
</dbReference>
<dbReference type="Proteomes" id="UP000694865">
    <property type="component" value="Unplaced"/>
</dbReference>
<dbReference type="Gene3D" id="1.20.1070.10">
    <property type="entry name" value="Rhodopsin 7-helix transmembrane proteins"/>
    <property type="match status" value="2"/>
</dbReference>
<evidence type="ECO:0000256" key="8">
    <source>
        <dbReference type="ARBA" id="ARBA00023170"/>
    </source>
</evidence>
<feature type="transmembrane region" description="Helical" evidence="12">
    <location>
        <begin position="669"/>
        <end position="689"/>
    </location>
</feature>
<evidence type="ECO:0000256" key="5">
    <source>
        <dbReference type="ARBA" id="ARBA00023040"/>
    </source>
</evidence>
<feature type="transmembrane region" description="Helical" evidence="12">
    <location>
        <begin position="598"/>
        <end position="619"/>
    </location>
</feature>
<dbReference type="SMART" id="SM00303">
    <property type="entry name" value="GPS"/>
    <property type="match status" value="2"/>
</dbReference>
<dbReference type="SUPFAM" id="SSF81321">
    <property type="entry name" value="Family A G protein-coupled receptor-like"/>
    <property type="match status" value="2"/>
</dbReference>
<dbReference type="InterPro" id="IPR046338">
    <property type="entry name" value="GAIN_dom_sf"/>
</dbReference>
<evidence type="ECO:0000256" key="4">
    <source>
        <dbReference type="ARBA" id="ARBA00022989"/>
    </source>
</evidence>
<gene>
    <name evidence="17" type="primary">LOC100369958</name>
</gene>
<dbReference type="PROSITE" id="PS50227">
    <property type="entry name" value="G_PROTEIN_RECEP_F2_3"/>
    <property type="match status" value="2"/>
</dbReference>
<evidence type="ECO:0000256" key="10">
    <source>
        <dbReference type="ARBA" id="ARBA00023224"/>
    </source>
</evidence>
<feature type="transmembrane region" description="Helical" evidence="12">
    <location>
        <begin position="1811"/>
        <end position="1834"/>
    </location>
</feature>
<feature type="domain" description="GAIN-B" evidence="13">
    <location>
        <begin position="359"/>
        <end position="550"/>
    </location>
</feature>
<keyword evidence="7" id="KW-1015">Disulfide bond</keyword>
<feature type="transmembrane region" description="Helical" evidence="12">
    <location>
        <begin position="709"/>
        <end position="733"/>
    </location>
</feature>
<feature type="domain" description="G-protein coupled receptors family 2 profile 1" evidence="14">
    <location>
        <begin position="1188"/>
        <end position="1263"/>
    </location>
</feature>
<feature type="domain" description="G-protein coupled receptors family 2 profile 2" evidence="15">
    <location>
        <begin position="1589"/>
        <end position="1835"/>
    </location>
</feature>
<keyword evidence="3" id="KW-0732">Signal</keyword>
<feature type="transmembrane region" description="Helical" evidence="12">
    <location>
        <begin position="1591"/>
        <end position="1614"/>
    </location>
</feature>
<feature type="transmembrane region" description="Helical" evidence="12">
    <location>
        <begin position="1626"/>
        <end position="1646"/>
    </location>
</feature>
<evidence type="ECO:0000256" key="11">
    <source>
        <dbReference type="SAM" id="MobiDB-lite"/>
    </source>
</evidence>
<dbReference type="PANTHER" id="PTHR45692:SF1">
    <property type="entry name" value="G-PROTEIN COUPLED RECEPTORS FAMILY 2 PROFILE 2 DOMAIN-CONTAINING PROTEIN"/>
    <property type="match status" value="1"/>
</dbReference>
<dbReference type="PRINTS" id="PR00249">
    <property type="entry name" value="GPCRSECRETIN"/>
</dbReference>
<dbReference type="Pfam" id="PF26588">
    <property type="entry name" value="GAIN_ADGRA3"/>
    <property type="match status" value="2"/>
</dbReference>
<dbReference type="Pfam" id="PF02793">
    <property type="entry name" value="HRM"/>
    <property type="match status" value="2"/>
</dbReference>
<keyword evidence="8" id="KW-0675">Receptor</keyword>
<dbReference type="InterPro" id="IPR036445">
    <property type="entry name" value="GPCR_2_extracell_dom_sf"/>
</dbReference>
<dbReference type="InterPro" id="IPR000203">
    <property type="entry name" value="GPS"/>
</dbReference>
<feature type="non-terminal residue" evidence="17">
    <location>
        <position position="1873"/>
    </location>
</feature>
<evidence type="ECO:0000256" key="6">
    <source>
        <dbReference type="ARBA" id="ARBA00023136"/>
    </source>
</evidence>
<evidence type="ECO:0000256" key="1">
    <source>
        <dbReference type="ARBA" id="ARBA00004141"/>
    </source>
</evidence>
<keyword evidence="9" id="KW-0325">Glycoprotein</keyword>
<dbReference type="CDD" id="cd00117">
    <property type="entry name" value="TFP"/>
    <property type="match status" value="1"/>
</dbReference>
<dbReference type="Gene3D" id="2.60.220.50">
    <property type="match status" value="2"/>
</dbReference>
<dbReference type="PROSITE" id="PS50261">
    <property type="entry name" value="G_PROTEIN_RECEP_F2_4"/>
    <property type="match status" value="2"/>
</dbReference>
<feature type="region of interest" description="Disordered" evidence="11">
    <location>
        <begin position="1854"/>
        <end position="1873"/>
    </location>
</feature>
<evidence type="ECO:0000256" key="2">
    <source>
        <dbReference type="ARBA" id="ARBA00022692"/>
    </source>
</evidence>
<dbReference type="SMART" id="SM00008">
    <property type="entry name" value="HormR"/>
    <property type="match status" value="2"/>
</dbReference>
<evidence type="ECO:0000256" key="3">
    <source>
        <dbReference type="ARBA" id="ARBA00022729"/>
    </source>
</evidence>
<dbReference type="PROSITE" id="PS50221">
    <property type="entry name" value="GAIN_B"/>
    <property type="match status" value="2"/>
</dbReference>
<evidence type="ECO:0000256" key="7">
    <source>
        <dbReference type="ARBA" id="ARBA00023157"/>
    </source>
</evidence>
<dbReference type="InterPro" id="IPR057244">
    <property type="entry name" value="GAIN_B"/>
</dbReference>
<feature type="transmembrane region" description="Helical" evidence="12">
    <location>
        <begin position="754"/>
        <end position="777"/>
    </location>
</feature>
<organism evidence="16 17">
    <name type="scientific">Saccoglossus kowalevskii</name>
    <name type="common">Acorn worm</name>
    <dbReference type="NCBI Taxonomy" id="10224"/>
    <lineage>
        <taxon>Eukaryota</taxon>
        <taxon>Metazoa</taxon>
        <taxon>Hemichordata</taxon>
        <taxon>Enteropneusta</taxon>
        <taxon>Harrimaniidae</taxon>
        <taxon>Saccoglossus</taxon>
    </lineage>
</organism>
<evidence type="ECO:0000313" key="17">
    <source>
        <dbReference type="RefSeq" id="XP_006815015.1"/>
    </source>
</evidence>
<feature type="compositionally biased region" description="Polar residues" evidence="11">
    <location>
        <begin position="1855"/>
        <end position="1865"/>
    </location>
</feature>
<feature type="domain" description="GAIN-B" evidence="13">
    <location>
        <begin position="1391"/>
        <end position="1578"/>
    </location>
</feature>
<keyword evidence="2 12" id="KW-0812">Transmembrane</keyword>
<feature type="compositionally biased region" description="Basic and acidic residues" evidence="11">
    <location>
        <begin position="1016"/>
        <end position="1028"/>
    </location>
</feature>
<dbReference type="SUPFAM" id="SSF52058">
    <property type="entry name" value="L domain-like"/>
    <property type="match status" value="1"/>
</dbReference>
<dbReference type="InterPro" id="IPR058808">
    <property type="entry name" value="GAIN_ADGRA2/3"/>
</dbReference>
<accession>A0ABM0M4S4</accession>
<dbReference type="Pfam" id="PF00002">
    <property type="entry name" value="7tm_2"/>
    <property type="match status" value="2"/>
</dbReference>
<keyword evidence="4 12" id="KW-1133">Transmembrane helix</keyword>
<sequence>MTCNCEIRWLHSALTAQIEYFENMNITGAECRKNGTFQLIKNSQRSDFTCNGVKKCILCNQCVATLLWALQEKHLHGIHRDMSICLSKSRYCYTCENRHTFGECTINTTQCTNNQRSCFTNISVSGNQYSVSKGCSDATEKQCDACERTCVCRKSHCNAFLPLEINIPENIECPHCVTSYANVDIQWGPTPAGTTAEVKCPFVSPKTGLTVTRKCNSNGEWGKQDTSKCDVVTTTPATHSLDKLVTMSTTVQNAPAIAKQLCDLTSTAEYFAAVDVYLAVNVIDNLLYNSKTSTTNIEVSTDLLKSVDNLYDVRQDVLVASQIDGGTASRLIKAIDQLALNVELQNETARIETENFIIFIVNLNTSLYSGISFSVSDNDQTNLDIDMSQLSSVNNMKSSIQLPSSLLDGHSFQDGSSRAQFISYKSSLFFKAVGAALPGDAIPTSNHVTSDQDVSNNTIYGILNSPVIGASIEDLIISDLREPVKVNFTWQSENLVNPQCVYWNYSLNDDVGGWSTDGCNVSGQSSHNVTTCECDHLTNFALLMDVYGTASEFDEGHQKALSIVSYIGCGISLLCMLLTLITFLAFRRLRKDNPTKILMNLCFAIFMSLLLFLAVSFSLDFAPIIPELCTTMAVLLHYFLLAVVMWMALEAFNMYLQLVKIFKTYIRHFMLKFCLIGWGIPVVIIAITLTIDIDNYGYHNNICWLSRYAFFAAFLAPVCLVLIFNTVIYILVVHQICSLNSKKMSTSDRYGKAAQLRGSVSLFVLLGITWALAILAISEIRPQQLQKNIFIKIQNTCRKIVAMTTQHQVICENKMTEYLTNIVFPCCITENRGREIEMIRLHLIVIISFIHTFTITEGICHNTPTNQDESHHRSSIAEGIFPTQQHVPKCTCNVSKPYELHVNCSGQELRKFPSNIPIDTTILDLVNNNITGINFTDIFRLKNLTELLLAGNPLTCDCELRWLYLALTTRIAYFEKLNITGAECMKQRNGNENGNGNGNIDEHGNGNENGNGNGNIDEHGNGNEKENGDGNVNENDNGHGNENENENGNGNENENENENIDNNGNGKENGNENRNGNGNVNGNQNRNDNGNKNNAMPIQNFEIKDFTCNGPSKMCYTCKNQHKFGECSINTEDCAMGKRCFTRISWIGNQYSVSKGCTDMPTTQCDDCKSSDDLFLPRNCTYVCGSSHCNAFLPSEFIQWNMCPHSITCYDNVDIQWRPTPAGEEAEVKCPFVSPRTGLMVTRKCDSDGIWEQPDTSLCTGVTITPATHQLDNLAKTTTNAQNAPGIAKKLSNLTSAAEYFAAVDVYLTVDVIDNLLNANYTNTTSIEVANNVLKSVDNLFNVERDVLVASQKNGQTASRLIKIIDQLAMAVETQNETREVETDNFVISIVNLNTSAYTGISFSVSDNDQNNFDNDYSSSELNTKSSIQLPSSLFDGHRFQDGSSRAQFISYKSNIFFKAVGAALSDDVNQTLNNVTSDYDINNDTIYGVLNSAVIGASIGDLIISDLGEPIKINLTWQRGNLVNPQCVYWDYSLNDDVGGWSTDGCNVSGQSSNNVTTCECDHLTNFALLMDVYGTASEFDEGHQKALSIVSYIGCGISLLCMLLTLITFLAFRRLRKDNPTKILMNLCFAIFMSLLLFLAVSFSVDFAPIIPELCTTMAVLLHYFLLAVMTWMALEAFNMYLLLVKIFKTYIRHFMIKLGLIGWGTPVVIVAITLVIDIDNYGYHNNICWLSRYAFFAAFLAPVCLVLIFNTVIYILVVHQICSLNSKNMSTSDRYGKAAQLRGSVSLFVLLGITWALAILAISEAGLIVNYLFAIANTLQGLFIFIFFCALKKDVQNQWRDTFCSSCCLRGSETTDSPSTSAKKYLPHGA</sequence>
<name>A0ABM0M4S4_SACKO</name>
<evidence type="ECO:0000256" key="12">
    <source>
        <dbReference type="SAM" id="Phobius"/>
    </source>
</evidence>
<evidence type="ECO:0000259" key="15">
    <source>
        <dbReference type="PROSITE" id="PS50261"/>
    </source>
</evidence>
<reference evidence="17" key="1">
    <citation type="submission" date="2025-08" db="UniProtKB">
        <authorList>
            <consortium name="RefSeq"/>
        </authorList>
    </citation>
    <scope>IDENTIFICATION</scope>
    <source>
        <tissue evidence="17">Testes</tissue>
    </source>
</reference>
<dbReference type="SUPFAM" id="SSF111418">
    <property type="entry name" value="Hormone receptor domain"/>
    <property type="match status" value="2"/>
</dbReference>
<evidence type="ECO:0000256" key="9">
    <source>
        <dbReference type="ARBA" id="ARBA00023180"/>
    </source>
</evidence>
<dbReference type="InterPro" id="IPR017981">
    <property type="entry name" value="GPCR_2-like_7TM"/>
</dbReference>
<feature type="transmembrane region" description="Helical" evidence="12">
    <location>
        <begin position="1782"/>
        <end position="1805"/>
    </location>
</feature>
<dbReference type="InterPro" id="IPR000832">
    <property type="entry name" value="GPCR_2_secretin-like"/>
</dbReference>
<keyword evidence="10" id="KW-0807">Transducer</keyword>
<protein>
    <submittedName>
        <fullName evidence="17">Uncharacterized protein LOC100369958</fullName>
    </submittedName>
</protein>
<comment type="subcellular location">
    <subcellularLocation>
        <location evidence="1">Membrane</location>
        <topology evidence="1">Multi-pass membrane protein</topology>
    </subcellularLocation>
</comment>
<keyword evidence="6 12" id="KW-0472">Membrane</keyword>
<feature type="transmembrane region" description="Helical" evidence="12">
    <location>
        <begin position="1666"/>
        <end position="1686"/>
    </location>
</feature>
<dbReference type="RefSeq" id="XP_006815015.1">
    <property type="nucleotide sequence ID" value="XM_006814952.1"/>
</dbReference>
<dbReference type="GeneID" id="100369958"/>
<keyword evidence="16" id="KW-1185">Reference proteome</keyword>
<evidence type="ECO:0000259" key="13">
    <source>
        <dbReference type="PROSITE" id="PS50221"/>
    </source>
</evidence>
<feature type="transmembrane region" description="Helical" evidence="12">
    <location>
        <begin position="631"/>
        <end position="649"/>
    </location>
</feature>
<evidence type="ECO:0000259" key="14">
    <source>
        <dbReference type="PROSITE" id="PS50227"/>
    </source>
</evidence>
<dbReference type="PROSITE" id="PS00650">
    <property type="entry name" value="G_PROTEIN_RECEP_F2_2"/>
    <property type="match status" value="1"/>
</dbReference>
<feature type="domain" description="G-protein coupled receptors family 2 profile 1" evidence="14">
    <location>
        <begin position="156"/>
        <end position="233"/>
    </location>
</feature>
<dbReference type="Pfam" id="PF01825">
    <property type="entry name" value="GPS"/>
    <property type="match status" value="2"/>
</dbReference>
<feature type="domain" description="G-protein coupled receptors family 2 profile 2" evidence="15">
    <location>
        <begin position="561"/>
        <end position="863"/>
    </location>
</feature>
<dbReference type="InterPro" id="IPR017983">
    <property type="entry name" value="GPCR_2_secretin-like_CS"/>
</dbReference>
<dbReference type="PANTHER" id="PTHR45692">
    <property type="entry name" value="G_PROTEIN_RECEP_F2_4 DOMAIN-CONTAINING PROTEIN"/>
    <property type="match status" value="1"/>
</dbReference>